<dbReference type="EMBL" id="MU273502">
    <property type="protein sequence ID" value="KAI0034342.1"/>
    <property type="molecule type" value="Genomic_DNA"/>
</dbReference>
<proteinExistence type="predicted"/>
<reference evidence="1" key="2">
    <citation type="journal article" date="2022" name="New Phytol.">
        <title>Evolutionary transition to the ectomycorrhizal habit in the genomes of a hyperdiverse lineage of mushroom-forming fungi.</title>
        <authorList>
            <person name="Looney B."/>
            <person name="Miyauchi S."/>
            <person name="Morin E."/>
            <person name="Drula E."/>
            <person name="Courty P.E."/>
            <person name="Kohler A."/>
            <person name="Kuo A."/>
            <person name="LaButti K."/>
            <person name="Pangilinan J."/>
            <person name="Lipzen A."/>
            <person name="Riley R."/>
            <person name="Andreopoulos W."/>
            <person name="He G."/>
            <person name="Johnson J."/>
            <person name="Nolan M."/>
            <person name="Tritt A."/>
            <person name="Barry K.W."/>
            <person name="Grigoriev I.V."/>
            <person name="Nagy L.G."/>
            <person name="Hibbett D."/>
            <person name="Henrissat B."/>
            <person name="Matheny P.B."/>
            <person name="Labbe J."/>
            <person name="Martin F.M."/>
        </authorList>
    </citation>
    <scope>NUCLEOTIDE SEQUENCE</scope>
    <source>
        <strain evidence="1">EC-137</strain>
    </source>
</reference>
<organism evidence="1 2">
    <name type="scientific">Vararia minispora EC-137</name>
    <dbReference type="NCBI Taxonomy" id="1314806"/>
    <lineage>
        <taxon>Eukaryota</taxon>
        <taxon>Fungi</taxon>
        <taxon>Dikarya</taxon>
        <taxon>Basidiomycota</taxon>
        <taxon>Agaricomycotina</taxon>
        <taxon>Agaricomycetes</taxon>
        <taxon>Russulales</taxon>
        <taxon>Lachnocladiaceae</taxon>
        <taxon>Vararia</taxon>
    </lineage>
</organism>
<sequence>MSSARYAPLPNPRSTLDAERELNDAFDDDASDHGETTPLTVHVRPPTPPPRETPAGTYDFERDYDYPPPGSPPGPSSSALPNNFGNSNGVLPMPAVVPAFHPSRPSFFRRTINALLPSHYQRLPTQPQAPGHGSGVGNDGVFANVTAKPSRPIALQTDDGEVYVVPEDTQAEAPPPYASASADAVPAYWETTVHAPPPLILNGDMIIDEMPTGPLITFLGTTLISWFFQFPGFLLTYLLHGTHAGRFGSQAGLALTLIQFGFSATVTRGVGGDDGNGNGIIIVTPSDGDQTEPVAPTPTDPGIDAGSDDPMYTPGREWISFLLMTIGWFLLLTSIIGYVRVKRFEMSIRAAQVQNTPMSPEDARRHAAIRRAFEEVFGFTLESHEEPRPRSQPREAPAPRVTHAPRDEREAELMAQETRLEHDLREAGLL</sequence>
<name>A0ACB8QRY7_9AGAM</name>
<gene>
    <name evidence="1" type="ORF">K488DRAFT_45632</name>
</gene>
<reference evidence="1" key="1">
    <citation type="submission" date="2021-02" db="EMBL/GenBank/DDBJ databases">
        <authorList>
            <consortium name="DOE Joint Genome Institute"/>
            <person name="Ahrendt S."/>
            <person name="Looney B.P."/>
            <person name="Miyauchi S."/>
            <person name="Morin E."/>
            <person name="Drula E."/>
            <person name="Courty P.E."/>
            <person name="Chicoki N."/>
            <person name="Fauchery L."/>
            <person name="Kohler A."/>
            <person name="Kuo A."/>
            <person name="Labutti K."/>
            <person name="Pangilinan J."/>
            <person name="Lipzen A."/>
            <person name="Riley R."/>
            <person name="Andreopoulos W."/>
            <person name="He G."/>
            <person name="Johnson J."/>
            <person name="Barry K.W."/>
            <person name="Grigoriev I.V."/>
            <person name="Nagy L."/>
            <person name="Hibbett D."/>
            <person name="Henrissat B."/>
            <person name="Matheny P.B."/>
            <person name="Labbe J."/>
            <person name="Martin F."/>
        </authorList>
    </citation>
    <scope>NUCLEOTIDE SEQUENCE</scope>
    <source>
        <strain evidence="1">EC-137</strain>
    </source>
</reference>
<evidence type="ECO:0000313" key="1">
    <source>
        <dbReference type="EMBL" id="KAI0034342.1"/>
    </source>
</evidence>
<keyword evidence="2" id="KW-1185">Reference proteome</keyword>
<accession>A0ACB8QRY7</accession>
<protein>
    <submittedName>
        <fullName evidence="1">Uncharacterized protein</fullName>
    </submittedName>
</protein>
<dbReference type="Proteomes" id="UP000814128">
    <property type="component" value="Unassembled WGS sequence"/>
</dbReference>
<evidence type="ECO:0000313" key="2">
    <source>
        <dbReference type="Proteomes" id="UP000814128"/>
    </source>
</evidence>
<comment type="caution">
    <text evidence="1">The sequence shown here is derived from an EMBL/GenBank/DDBJ whole genome shotgun (WGS) entry which is preliminary data.</text>
</comment>